<evidence type="ECO:0000313" key="2">
    <source>
        <dbReference type="EnsemblPlants" id="KQL30329"/>
    </source>
</evidence>
<dbReference type="EnsemblPlants" id="KQL30329">
    <property type="protein sequence ID" value="KQL30329"/>
    <property type="gene ID" value="SETIT_018605mg"/>
</dbReference>
<feature type="compositionally biased region" description="Pro residues" evidence="1">
    <location>
        <begin position="70"/>
        <end position="88"/>
    </location>
</feature>
<feature type="compositionally biased region" description="Pro residues" evidence="1">
    <location>
        <begin position="50"/>
        <end position="61"/>
    </location>
</feature>
<feature type="compositionally biased region" description="Low complexity" evidence="1">
    <location>
        <begin position="89"/>
        <end position="98"/>
    </location>
</feature>
<evidence type="ECO:0000256" key="1">
    <source>
        <dbReference type="SAM" id="MobiDB-lite"/>
    </source>
</evidence>
<keyword evidence="3" id="KW-1185">Reference proteome</keyword>
<name>K3YWF9_SETIT</name>
<feature type="region of interest" description="Disordered" evidence="1">
    <location>
        <begin position="47"/>
        <end position="102"/>
    </location>
</feature>
<organism evidence="2 3">
    <name type="scientific">Setaria italica</name>
    <name type="common">Foxtail millet</name>
    <name type="synonym">Panicum italicum</name>
    <dbReference type="NCBI Taxonomy" id="4555"/>
    <lineage>
        <taxon>Eukaryota</taxon>
        <taxon>Viridiplantae</taxon>
        <taxon>Streptophyta</taxon>
        <taxon>Embryophyta</taxon>
        <taxon>Tracheophyta</taxon>
        <taxon>Spermatophyta</taxon>
        <taxon>Magnoliopsida</taxon>
        <taxon>Liliopsida</taxon>
        <taxon>Poales</taxon>
        <taxon>Poaceae</taxon>
        <taxon>PACMAD clade</taxon>
        <taxon>Panicoideae</taxon>
        <taxon>Panicodae</taxon>
        <taxon>Paniceae</taxon>
        <taxon>Cenchrinae</taxon>
        <taxon>Setaria</taxon>
    </lineage>
</organism>
<dbReference type="EMBL" id="AGNK02000424">
    <property type="status" value="NOT_ANNOTATED_CDS"/>
    <property type="molecule type" value="Genomic_DNA"/>
</dbReference>
<dbReference type="Proteomes" id="UP000004995">
    <property type="component" value="Unassembled WGS sequence"/>
</dbReference>
<dbReference type="Gramene" id="KQL30329">
    <property type="protein sequence ID" value="KQL30329"/>
    <property type="gene ID" value="SETIT_018605mg"/>
</dbReference>
<sequence>MLAARHGTSALHPGWLAGGRALQPLLCSTDARAVPCRGIEEVGVGLGFPPARPLRPPPSTPPIISAHQTQPPPLALPCPLPSVRPPPIAASQQQPAEQDAPGAPWTWLLDLPRLPVSPTRPTRLRFCRCRHSVPRPQDVMLGWVSLPNT</sequence>
<dbReference type="InParanoid" id="K3YWF9"/>
<reference evidence="2" key="2">
    <citation type="submission" date="2018-08" db="UniProtKB">
        <authorList>
            <consortium name="EnsemblPlants"/>
        </authorList>
    </citation>
    <scope>IDENTIFICATION</scope>
    <source>
        <strain evidence="2">Yugu1</strain>
    </source>
</reference>
<reference evidence="3" key="1">
    <citation type="journal article" date="2012" name="Nat. Biotechnol.">
        <title>Reference genome sequence of the model plant Setaria.</title>
        <authorList>
            <person name="Bennetzen J.L."/>
            <person name="Schmutz J."/>
            <person name="Wang H."/>
            <person name="Percifield R."/>
            <person name="Hawkins J."/>
            <person name="Pontaroli A.C."/>
            <person name="Estep M."/>
            <person name="Feng L."/>
            <person name="Vaughn J.N."/>
            <person name="Grimwood J."/>
            <person name="Jenkins J."/>
            <person name="Barry K."/>
            <person name="Lindquist E."/>
            <person name="Hellsten U."/>
            <person name="Deshpande S."/>
            <person name="Wang X."/>
            <person name="Wu X."/>
            <person name="Mitros T."/>
            <person name="Triplett J."/>
            <person name="Yang X."/>
            <person name="Ye C.Y."/>
            <person name="Mauro-Herrera M."/>
            <person name="Wang L."/>
            <person name="Li P."/>
            <person name="Sharma M."/>
            <person name="Sharma R."/>
            <person name="Ronald P.C."/>
            <person name="Panaud O."/>
            <person name="Kellogg E.A."/>
            <person name="Brutnell T.P."/>
            <person name="Doust A.N."/>
            <person name="Tuskan G.A."/>
            <person name="Rokhsar D."/>
            <person name="Devos K.M."/>
        </authorList>
    </citation>
    <scope>NUCLEOTIDE SEQUENCE [LARGE SCALE GENOMIC DNA]</scope>
    <source>
        <strain evidence="3">cv. Yugu1</strain>
    </source>
</reference>
<proteinExistence type="predicted"/>
<dbReference type="AlphaFoldDB" id="K3YWF9"/>
<protein>
    <submittedName>
        <fullName evidence="2">Uncharacterized protein</fullName>
    </submittedName>
</protein>
<dbReference type="HOGENOM" id="CLU_1752875_0_0_1"/>
<evidence type="ECO:0000313" key="3">
    <source>
        <dbReference type="Proteomes" id="UP000004995"/>
    </source>
</evidence>
<accession>K3YWF9</accession>